<protein>
    <submittedName>
        <fullName evidence="1">Uncharacterized protein</fullName>
    </submittedName>
</protein>
<evidence type="ECO:0000313" key="2">
    <source>
        <dbReference type="Proteomes" id="UP001059596"/>
    </source>
</evidence>
<organism evidence="1 2">
    <name type="scientific">Drosophila gunungcola</name>
    <name type="common">fruit fly</name>
    <dbReference type="NCBI Taxonomy" id="103775"/>
    <lineage>
        <taxon>Eukaryota</taxon>
        <taxon>Metazoa</taxon>
        <taxon>Ecdysozoa</taxon>
        <taxon>Arthropoda</taxon>
        <taxon>Hexapoda</taxon>
        <taxon>Insecta</taxon>
        <taxon>Pterygota</taxon>
        <taxon>Neoptera</taxon>
        <taxon>Endopterygota</taxon>
        <taxon>Diptera</taxon>
        <taxon>Brachycera</taxon>
        <taxon>Muscomorpha</taxon>
        <taxon>Ephydroidea</taxon>
        <taxon>Drosophilidae</taxon>
        <taxon>Drosophila</taxon>
        <taxon>Sophophora</taxon>
    </lineage>
</organism>
<accession>A0A9P9YHV9</accession>
<comment type="caution">
    <text evidence="1">The sequence shown here is derived from an EMBL/GenBank/DDBJ whole genome shotgun (WGS) entry which is preliminary data.</text>
</comment>
<reference evidence="1" key="1">
    <citation type="journal article" date="2023" name="Genome Biol. Evol.">
        <title>Long-read-based Genome Assembly of Drosophila gunungcola Reveals Fewer Chemosensory Genes in Flower-breeding Species.</title>
        <authorList>
            <person name="Negi A."/>
            <person name="Liao B.Y."/>
            <person name="Yeh S.D."/>
        </authorList>
    </citation>
    <scope>NUCLEOTIDE SEQUENCE</scope>
    <source>
        <strain evidence="1">Sukarami</strain>
    </source>
</reference>
<dbReference type="Proteomes" id="UP001059596">
    <property type="component" value="Unassembled WGS sequence"/>
</dbReference>
<dbReference type="AlphaFoldDB" id="A0A9P9YHV9"/>
<keyword evidence="2" id="KW-1185">Reference proteome</keyword>
<proteinExistence type="predicted"/>
<gene>
    <name evidence="1" type="ORF">M5D96_010035</name>
</gene>
<name>A0A9P9YHV9_9MUSC</name>
<sequence>MRTPQCLKRFLRPYICIMELPISRPGSGNLLLGLTSVVGLIGGAYLLQCGAQQLLGSWGAQISEKKGDKSDCKYAQSWLGFRYIDLFDGGYMQGDYSTYVMNEFV</sequence>
<evidence type="ECO:0000313" key="1">
    <source>
        <dbReference type="EMBL" id="KAI8037284.1"/>
    </source>
</evidence>
<dbReference type="EMBL" id="JAMKOV010000013">
    <property type="protein sequence ID" value="KAI8037284.1"/>
    <property type="molecule type" value="Genomic_DNA"/>
</dbReference>